<comment type="caution">
    <text evidence="1">The sequence shown here is derived from an EMBL/GenBank/DDBJ whole genome shotgun (WGS) entry which is preliminary data.</text>
</comment>
<gene>
    <name evidence="1" type="ORF">KTT_45450</name>
</gene>
<proteinExistence type="predicted"/>
<name>A0A402A6N3_9CHLR</name>
<dbReference type="EMBL" id="BIFR01000002">
    <property type="protein sequence ID" value="GCE14686.1"/>
    <property type="molecule type" value="Genomic_DNA"/>
</dbReference>
<dbReference type="Proteomes" id="UP000287352">
    <property type="component" value="Unassembled WGS sequence"/>
</dbReference>
<reference evidence="2" key="1">
    <citation type="submission" date="2018-12" db="EMBL/GenBank/DDBJ databases">
        <title>Tengunoibacter tsumagoiensis gen. nov., sp. nov., Dictyobacter kobayashii sp. nov., D. alpinus sp. nov., and D. joshuensis sp. nov. and description of Dictyobacteraceae fam. nov. within the order Ktedonobacterales isolated from Tengu-no-mugimeshi.</title>
        <authorList>
            <person name="Wang C.M."/>
            <person name="Zheng Y."/>
            <person name="Sakai Y."/>
            <person name="Toyoda A."/>
            <person name="Minakuchi Y."/>
            <person name="Abe K."/>
            <person name="Yokota A."/>
            <person name="Yabe S."/>
        </authorList>
    </citation>
    <scope>NUCLEOTIDE SEQUENCE [LARGE SCALE GENOMIC DNA]</scope>
    <source>
        <strain evidence="2">Uno3</strain>
    </source>
</reference>
<dbReference type="AlphaFoldDB" id="A0A402A6N3"/>
<protein>
    <submittedName>
        <fullName evidence="1">Uncharacterized protein</fullName>
    </submittedName>
</protein>
<sequence>MAKLLYRHRSLQIGTKHRQYLDERFITVASMLNHKTGDEEEVNVNIVLAEVFEGYEYVKYLLTGPSIWKNGSTFWALFWHLITF</sequence>
<organism evidence="1 2">
    <name type="scientific">Tengunoibacter tsumagoiensis</name>
    <dbReference type="NCBI Taxonomy" id="2014871"/>
    <lineage>
        <taxon>Bacteria</taxon>
        <taxon>Bacillati</taxon>
        <taxon>Chloroflexota</taxon>
        <taxon>Ktedonobacteria</taxon>
        <taxon>Ktedonobacterales</taxon>
        <taxon>Dictyobacteraceae</taxon>
        <taxon>Tengunoibacter</taxon>
    </lineage>
</organism>
<keyword evidence="2" id="KW-1185">Reference proteome</keyword>
<evidence type="ECO:0000313" key="1">
    <source>
        <dbReference type="EMBL" id="GCE14686.1"/>
    </source>
</evidence>
<accession>A0A402A6N3</accession>
<evidence type="ECO:0000313" key="2">
    <source>
        <dbReference type="Proteomes" id="UP000287352"/>
    </source>
</evidence>